<dbReference type="EMBL" id="FOTO01000004">
    <property type="protein sequence ID" value="SFL65370.1"/>
    <property type="molecule type" value="Genomic_DNA"/>
</dbReference>
<protein>
    <submittedName>
        <fullName evidence="2">FlxA-like protein</fullName>
    </submittedName>
</protein>
<dbReference type="RefSeq" id="WP_092191298.1">
    <property type="nucleotide sequence ID" value="NZ_FOTO01000004.1"/>
</dbReference>
<dbReference type="OrthoDB" id="5471708at2"/>
<proteinExistence type="predicted"/>
<evidence type="ECO:0000313" key="2">
    <source>
        <dbReference type="EMBL" id="SFL65370.1"/>
    </source>
</evidence>
<evidence type="ECO:0000313" key="3">
    <source>
        <dbReference type="Proteomes" id="UP000199581"/>
    </source>
</evidence>
<dbReference type="InterPro" id="IPR025577">
    <property type="entry name" value="FlxA"/>
</dbReference>
<keyword evidence="3" id="KW-1185">Reference proteome</keyword>
<evidence type="ECO:0000256" key="1">
    <source>
        <dbReference type="SAM" id="MobiDB-lite"/>
    </source>
</evidence>
<accession>A0A8G2C2H0</accession>
<feature type="compositionally biased region" description="Low complexity" evidence="1">
    <location>
        <begin position="89"/>
        <end position="103"/>
    </location>
</feature>
<gene>
    <name evidence="2" type="ORF">SAMN05421830_104216</name>
</gene>
<comment type="caution">
    <text evidence="2">The sequence shown here is derived from an EMBL/GenBank/DDBJ whole genome shotgun (WGS) entry which is preliminary data.</text>
</comment>
<feature type="compositionally biased region" description="Polar residues" evidence="1">
    <location>
        <begin position="24"/>
        <end position="37"/>
    </location>
</feature>
<dbReference type="Proteomes" id="UP000199581">
    <property type="component" value="Unassembled WGS sequence"/>
</dbReference>
<feature type="region of interest" description="Disordered" evidence="1">
    <location>
        <begin position="1"/>
        <end position="37"/>
    </location>
</feature>
<dbReference type="Pfam" id="PF14282">
    <property type="entry name" value="FlxA"/>
    <property type="match status" value="1"/>
</dbReference>
<reference evidence="2 3" key="1">
    <citation type="submission" date="2016-10" db="EMBL/GenBank/DDBJ databases">
        <authorList>
            <person name="Varghese N."/>
            <person name="Submissions S."/>
        </authorList>
    </citation>
    <scope>NUCLEOTIDE SEQUENCE [LARGE SCALE GENOMIC DNA]</scope>
    <source>
        <strain evidence="2 3">DSM 1741</strain>
    </source>
</reference>
<organism evidence="2 3">
    <name type="scientific">Desulfomicrobium norvegicum (strain DSM 1741 / NCIMB 8310)</name>
    <name type="common">Desulfovibrio baculatus (strain Norway 4)</name>
    <name type="synonym">Desulfovibrio desulfuricans (strain Norway 4)</name>
    <dbReference type="NCBI Taxonomy" id="52561"/>
    <lineage>
        <taxon>Bacteria</taxon>
        <taxon>Pseudomonadati</taxon>
        <taxon>Thermodesulfobacteriota</taxon>
        <taxon>Desulfovibrionia</taxon>
        <taxon>Desulfovibrionales</taxon>
        <taxon>Desulfomicrobiaceae</taxon>
        <taxon>Desulfomicrobium</taxon>
    </lineage>
</organism>
<name>A0A8G2C2H0_DESNO</name>
<sequence>MEIGGTESVMTMRTGYPARERVTGNKQASQGDTVSLSSEAKRLLEYFRSKQVSAMDRDDSQGTSSVAATAPVGKGSDGTTSTSVKGVDAGESSGAASNSGSGSQVEDIEKRIKALMDKVKHIMDSDLPPEQKQSAAAPYLQQIQELQQQLQQLMTEQLQDA</sequence>
<dbReference type="AlphaFoldDB" id="A0A8G2C2H0"/>
<feature type="region of interest" description="Disordered" evidence="1">
    <location>
        <begin position="50"/>
        <end position="109"/>
    </location>
</feature>